<evidence type="ECO:0000313" key="5">
    <source>
        <dbReference type="Proteomes" id="UP001472677"/>
    </source>
</evidence>
<dbReference type="PANTHER" id="PTHR10909">
    <property type="entry name" value="ELECTRON TRANSPORT OXIDOREDUCTASE"/>
    <property type="match status" value="1"/>
</dbReference>
<proteinExistence type="inferred from homology"/>
<reference evidence="4 5" key="1">
    <citation type="journal article" date="2024" name="G3 (Bethesda)">
        <title>Genome assembly of Hibiscus sabdariffa L. provides insights into metabolisms of medicinal natural products.</title>
        <authorList>
            <person name="Kim T."/>
        </authorList>
    </citation>
    <scope>NUCLEOTIDE SEQUENCE [LARGE SCALE GENOMIC DNA]</scope>
    <source>
        <strain evidence="4">TK-2024</strain>
        <tissue evidence="4">Old leaves</tissue>
    </source>
</reference>
<keyword evidence="5" id="KW-1185">Reference proteome</keyword>
<dbReference type="Pfam" id="PF01756">
    <property type="entry name" value="ACOX"/>
    <property type="match status" value="1"/>
</dbReference>
<organism evidence="4 5">
    <name type="scientific">Hibiscus sabdariffa</name>
    <name type="common">roselle</name>
    <dbReference type="NCBI Taxonomy" id="183260"/>
    <lineage>
        <taxon>Eukaryota</taxon>
        <taxon>Viridiplantae</taxon>
        <taxon>Streptophyta</taxon>
        <taxon>Embryophyta</taxon>
        <taxon>Tracheophyta</taxon>
        <taxon>Spermatophyta</taxon>
        <taxon>Magnoliopsida</taxon>
        <taxon>eudicotyledons</taxon>
        <taxon>Gunneridae</taxon>
        <taxon>Pentapetalae</taxon>
        <taxon>rosids</taxon>
        <taxon>malvids</taxon>
        <taxon>Malvales</taxon>
        <taxon>Malvaceae</taxon>
        <taxon>Malvoideae</taxon>
        <taxon>Hibiscus</taxon>
    </lineage>
</organism>
<dbReference type="Proteomes" id="UP001472677">
    <property type="component" value="Unassembled WGS sequence"/>
</dbReference>
<feature type="domain" description="Acyl-CoA oxidase C-terminal" evidence="3">
    <location>
        <begin position="40"/>
        <end position="121"/>
    </location>
</feature>
<evidence type="ECO:0000256" key="1">
    <source>
        <dbReference type="ARBA" id="ARBA00006288"/>
    </source>
</evidence>
<comment type="caution">
    <text evidence="4">The sequence shown here is derived from an EMBL/GenBank/DDBJ whole genome shotgun (WGS) entry which is preliminary data.</text>
</comment>
<dbReference type="PANTHER" id="PTHR10909:SF250">
    <property type="entry name" value="PEROXISOMAL ACYL-COENZYME A OXIDASE 1"/>
    <property type="match status" value="1"/>
</dbReference>
<name>A0ABR2FRD1_9ROSI</name>
<accession>A0ABR2FRD1</accession>
<evidence type="ECO:0000313" key="4">
    <source>
        <dbReference type="EMBL" id="KAK8584510.1"/>
    </source>
</evidence>
<dbReference type="EMBL" id="JBBPBM010000005">
    <property type="protein sequence ID" value="KAK8584510.1"/>
    <property type="molecule type" value="Genomic_DNA"/>
</dbReference>
<dbReference type="InterPro" id="IPR002655">
    <property type="entry name" value="Acyl-CoA_oxidase_C"/>
</dbReference>
<dbReference type="InterPro" id="IPR012258">
    <property type="entry name" value="Acyl-CoA_oxidase"/>
</dbReference>
<evidence type="ECO:0000256" key="2">
    <source>
        <dbReference type="ARBA" id="ARBA00023002"/>
    </source>
</evidence>
<evidence type="ECO:0000259" key="3">
    <source>
        <dbReference type="Pfam" id="PF01756"/>
    </source>
</evidence>
<gene>
    <name evidence="4" type="ORF">V6N12_068751</name>
</gene>
<sequence length="129" mass="14726">MLTRKDLCKETLRKPAHAWKRITELRLSVGDIGMKFGSGAYNSINNGVLANEHLRLLFSQVRPNAIPLVDAFNHTDHYLGSVLGRYDGNLYQKLYEGAWKDPLNETVVPDGYQDYIRPILKQQILTARL</sequence>
<keyword evidence="2" id="KW-0560">Oxidoreductase</keyword>
<protein>
    <recommendedName>
        <fullName evidence="3">Acyl-CoA oxidase C-terminal domain-containing protein</fullName>
    </recommendedName>
</protein>
<dbReference type="InterPro" id="IPR036250">
    <property type="entry name" value="AcylCo_DH-like_C"/>
</dbReference>
<dbReference type="SUPFAM" id="SSF47203">
    <property type="entry name" value="Acyl-CoA dehydrogenase C-terminal domain-like"/>
    <property type="match status" value="1"/>
</dbReference>
<comment type="similarity">
    <text evidence="1">Belongs to the acyl-CoA oxidase family.</text>
</comment>